<evidence type="ECO:0000256" key="1">
    <source>
        <dbReference type="ARBA" id="ARBA00004141"/>
    </source>
</evidence>
<dbReference type="GO" id="GO:0005385">
    <property type="term" value="F:zinc ion transmembrane transporter activity"/>
    <property type="evidence" value="ECO:0000318"/>
    <property type="project" value="GO_Central"/>
</dbReference>
<evidence type="ECO:0000256" key="9">
    <source>
        <dbReference type="SAM" id="SignalP"/>
    </source>
</evidence>
<accession>G7LAI9</accession>
<dbReference type="InterPro" id="IPR004698">
    <property type="entry name" value="Zn/Fe_permease_fun/pln"/>
</dbReference>
<evidence type="ECO:0000256" key="8">
    <source>
        <dbReference type="RuleBase" id="RU362088"/>
    </source>
</evidence>
<sequence>MARLNNPSILVTIILFLLVTLPFASCESECSSKYEGVCHNKNEALKLKLIAIFSILVTSMIGICIPIFTTSIPALKPDGDLFVIIKAFASGVILATGYMHVMPDSFQDLNSPCLPERPWKKFPFTTFIAMVSAVFTLMVDSFSISFFKKKLSASSSSNLEAGSETKEPEQIGHGHGHGLVVANGHEKNVNAEQLMRYRVVAQVLELGIVVHSVVIGLSLGASENHCTIRPLIAALCFHQLFEGMGLGGCILQADYGTKMKSTMIFFFSATTPFGIALGIGLSKVYSNTSPTALIVEGVLNAMSAGLLNYMALVDLLANDFMGAKLQSRMKLQIWSYVAVLLGAGGMSDAFHHRHVASEDDEDEEQVFVPSPLLSLKEQIEKDKGRGEAHDELRIEI</sequence>
<evidence type="ECO:0000313" key="10">
    <source>
        <dbReference type="EMBL" id="AET05397.2"/>
    </source>
</evidence>
<feature type="transmembrane region" description="Helical" evidence="8">
    <location>
        <begin position="291"/>
        <end position="312"/>
    </location>
</feature>
<accession>A0A0C3Y803</accession>
<feature type="signal peptide" evidence="9">
    <location>
        <begin position="1"/>
        <end position="26"/>
    </location>
</feature>
<evidence type="ECO:0000256" key="5">
    <source>
        <dbReference type="ARBA" id="ARBA00022989"/>
    </source>
</evidence>
<dbReference type="EnsemblPlants" id="AET05397">
    <property type="protein sequence ID" value="AET05397"/>
    <property type="gene ID" value="MTR_8g105030"/>
</dbReference>
<keyword evidence="4 8" id="KW-0812">Transmembrane</keyword>
<evidence type="ECO:0000256" key="4">
    <source>
        <dbReference type="ARBA" id="ARBA00022692"/>
    </source>
</evidence>
<organism evidence="10 12">
    <name type="scientific">Medicago truncatula</name>
    <name type="common">Barrel medic</name>
    <name type="synonym">Medicago tribuloides</name>
    <dbReference type="NCBI Taxonomy" id="3880"/>
    <lineage>
        <taxon>Eukaryota</taxon>
        <taxon>Viridiplantae</taxon>
        <taxon>Streptophyta</taxon>
        <taxon>Embryophyta</taxon>
        <taxon>Tracheophyta</taxon>
        <taxon>Spermatophyta</taxon>
        <taxon>Magnoliopsida</taxon>
        <taxon>eudicotyledons</taxon>
        <taxon>Gunneridae</taxon>
        <taxon>Pentapetalae</taxon>
        <taxon>rosids</taxon>
        <taxon>fabids</taxon>
        <taxon>Fabales</taxon>
        <taxon>Fabaceae</taxon>
        <taxon>Papilionoideae</taxon>
        <taxon>50 kb inversion clade</taxon>
        <taxon>NPAAA clade</taxon>
        <taxon>Hologalegina</taxon>
        <taxon>IRL clade</taxon>
        <taxon>Trifolieae</taxon>
        <taxon>Medicago</taxon>
    </lineage>
</organism>
<feature type="transmembrane region" description="Helical" evidence="8">
    <location>
        <begin position="333"/>
        <end position="350"/>
    </location>
</feature>
<dbReference type="GO" id="GO:0005886">
    <property type="term" value="C:plasma membrane"/>
    <property type="evidence" value="ECO:0000318"/>
    <property type="project" value="GO_Central"/>
</dbReference>
<name>G7LAI9_MEDTR</name>
<dbReference type="AlphaFoldDB" id="G7LAI9"/>
<gene>
    <name evidence="10" type="ordered locus">MTR_8g105030</name>
</gene>
<comment type="similarity">
    <text evidence="2 8">Belongs to the ZIP transporter (TC 2.A.5) family.</text>
</comment>
<evidence type="ECO:0000313" key="11">
    <source>
        <dbReference type="EnsemblPlants" id="AET05397"/>
    </source>
</evidence>
<feature type="transmembrane region" description="Helical" evidence="8">
    <location>
        <begin position="263"/>
        <end position="285"/>
    </location>
</feature>
<keyword evidence="3 8" id="KW-0813">Transport</keyword>
<comment type="subcellular location">
    <subcellularLocation>
        <location evidence="1 8">Membrane</location>
        <topology evidence="1 8">Multi-pass membrane protein</topology>
    </subcellularLocation>
</comment>
<dbReference type="PANTHER" id="PTHR11040:SF41">
    <property type="entry name" value="ZINC TRANSPORTER 7"/>
    <property type="match status" value="1"/>
</dbReference>
<dbReference type="NCBIfam" id="TIGR00820">
    <property type="entry name" value="zip"/>
    <property type="match status" value="1"/>
</dbReference>
<keyword evidence="6 8" id="KW-0406">Ion transport</keyword>
<protein>
    <submittedName>
        <fullName evidence="10">ZIP zinc/iron transport family protein</fullName>
    </submittedName>
</protein>
<dbReference type="PANTHER" id="PTHR11040">
    <property type="entry name" value="ZINC/IRON TRANSPORTER"/>
    <property type="match status" value="1"/>
</dbReference>
<feature type="transmembrane region" description="Helical" evidence="8">
    <location>
        <begin position="231"/>
        <end position="251"/>
    </location>
</feature>
<dbReference type="eggNOG" id="KOG1558">
    <property type="taxonomic scope" value="Eukaryota"/>
</dbReference>
<dbReference type="STRING" id="3880.G7LAI9"/>
<reference evidence="10 12" key="1">
    <citation type="journal article" date="2011" name="Nature">
        <title>The Medicago genome provides insight into the evolution of rhizobial symbioses.</title>
        <authorList>
            <person name="Young N.D."/>
            <person name="Debelle F."/>
            <person name="Oldroyd G.E."/>
            <person name="Geurts R."/>
            <person name="Cannon S.B."/>
            <person name="Udvardi M.K."/>
            <person name="Benedito V.A."/>
            <person name="Mayer K.F."/>
            <person name="Gouzy J."/>
            <person name="Schoof H."/>
            <person name="Van de Peer Y."/>
            <person name="Proost S."/>
            <person name="Cook D.R."/>
            <person name="Meyers B.C."/>
            <person name="Spannagl M."/>
            <person name="Cheung F."/>
            <person name="De Mita S."/>
            <person name="Krishnakumar V."/>
            <person name="Gundlach H."/>
            <person name="Zhou S."/>
            <person name="Mudge J."/>
            <person name="Bharti A.K."/>
            <person name="Murray J.D."/>
            <person name="Naoumkina M.A."/>
            <person name="Rosen B."/>
            <person name="Silverstein K.A."/>
            <person name="Tang H."/>
            <person name="Rombauts S."/>
            <person name="Zhao P.X."/>
            <person name="Zhou P."/>
            <person name="Barbe V."/>
            <person name="Bardou P."/>
            <person name="Bechner M."/>
            <person name="Bellec A."/>
            <person name="Berger A."/>
            <person name="Berges H."/>
            <person name="Bidwell S."/>
            <person name="Bisseling T."/>
            <person name="Choisne N."/>
            <person name="Couloux A."/>
            <person name="Denny R."/>
            <person name="Deshpande S."/>
            <person name="Dai X."/>
            <person name="Doyle J.J."/>
            <person name="Dudez A.M."/>
            <person name="Farmer A.D."/>
            <person name="Fouteau S."/>
            <person name="Franken C."/>
            <person name="Gibelin C."/>
            <person name="Gish J."/>
            <person name="Goldstein S."/>
            <person name="Gonzalez A.J."/>
            <person name="Green P.J."/>
            <person name="Hallab A."/>
            <person name="Hartog M."/>
            <person name="Hua A."/>
            <person name="Humphray S.J."/>
            <person name="Jeong D.H."/>
            <person name="Jing Y."/>
            <person name="Jocker A."/>
            <person name="Kenton S.M."/>
            <person name="Kim D.J."/>
            <person name="Klee K."/>
            <person name="Lai H."/>
            <person name="Lang C."/>
            <person name="Lin S."/>
            <person name="Macmil S.L."/>
            <person name="Magdelenat G."/>
            <person name="Matthews L."/>
            <person name="McCorrison J."/>
            <person name="Monaghan E.L."/>
            <person name="Mun J.H."/>
            <person name="Najar F.Z."/>
            <person name="Nicholson C."/>
            <person name="Noirot C."/>
            <person name="O'Bleness M."/>
            <person name="Paule C.R."/>
            <person name="Poulain J."/>
            <person name="Prion F."/>
            <person name="Qin B."/>
            <person name="Qu C."/>
            <person name="Retzel E.F."/>
            <person name="Riddle C."/>
            <person name="Sallet E."/>
            <person name="Samain S."/>
            <person name="Samson N."/>
            <person name="Sanders I."/>
            <person name="Saurat O."/>
            <person name="Scarpelli C."/>
            <person name="Schiex T."/>
            <person name="Segurens B."/>
            <person name="Severin A.J."/>
            <person name="Sherrier D.J."/>
            <person name="Shi R."/>
            <person name="Sims S."/>
            <person name="Singer S.R."/>
            <person name="Sinharoy S."/>
            <person name="Sterck L."/>
            <person name="Viollet A."/>
            <person name="Wang B.B."/>
            <person name="Wang K."/>
            <person name="Wang M."/>
            <person name="Wang X."/>
            <person name="Warfsmann J."/>
            <person name="Weissenbach J."/>
            <person name="White D.D."/>
            <person name="White J.D."/>
            <person name="Wiley G.B."/>
            <person name="Wincker P."/>
            <person name="Xing Y."/>
            <person name="Yang L."/>
            <person name="Yao Z."/>
            <person name="Ying F."/>
            <person name="Zhai J."/>
            <person name="Zhou L."/>
            <person name="Zuber A."/>
            <person name="Denarie J."/>
            <person name="Dixon R.A."/>
            <person name="May G.D."/>
            <person name="Schwartz D.C."/>
            <person name="Rogers J."/>
            <person name="Quetier F."/>
            <person name="Town C.D."/>
            <person name="Roe B.A."/>
        </authorList>
    </citation>
    <scope>NUCLEOTIDE SEQUENCE [LARGE SCALE GENOMIC DNA]</scope>
    <source>
        <strain evidence="10">A17</strain>
        <strain evidence="11 12">cv. Jemalong A17</strain>
    </source>
</reference>
<reference evidence="10 12" key="2">
    <citation type="journal article" date="2014" name="BMC Genomics">
        <title>An improved genome release (version Mt4.0) for the model legume Medicago truncatula.</title>
        <authorList>
            <person name="Tang H."/>
            <person name="Krishnakumar V."/>
            <person name="Bidwell S."/>
            <person name="Rosen B."/>
            <person name="Chan A."/>
            <person name="Zhou S."/>
            <person name="Gentzbittel L."/>
            <person name="Childs K.L."/>
            <person name="Yandell M."/>
            <person name="Gundlach H."/>
            <person name="Mayer K.F."/>
            <person name="Schwartz D.C."/>
            <person name="Town C.D."/>
        </authorList>
    </citation>
    <scope>GENOME REANNOTATION</scope>
    <source>
        <strain evidence="11 12">cv. Jemalong A17</strain>
    </source>
</reference>
<evidence type="ECO:0000256" key="2">
    <source>
        <dbReference type="ARBA" id="ARBA00006939"/>
    </source>
</evidence>
<keyword evidence="7 8" id="KW-0472">Membrane</keyword>
<dbReference type="GO" id="GO:0071577">
    <property type="term" value="P:zinc ion transmembrane transport"/>
    <property type="evidence" value="ECO:0000318"/>
    <property type="project" value="GO_Central"/>
</dbReference>
<feature type="transmembrane region" description="Helical" evidence="8">
    <location>
        <begin position="50"/>
        <end position="69"/>
    </location>
</feature>
<reference evidence="11" key="3">
    <citation type="submission" date="2015-04" db="UniProtKB">
        <authorList>
            <consortium name="EnsemblPlants"/>
        </authorList>
    </citation>
    <scope>IDENTIFICATION</scope>
    <source>
        <strain evidence="11">cv. Jemalong A17</strain>
    </source>
</reference>
<dbReference type="PaxDb" id="3880-AET05397"/>
<feature type="transmembrane region" description="Helical" evidence="8">
    <location>
        <begin position="199"/>
        <end position="219"/>
    </location>
</feature>
<keyword evidence="9" id="KW-0732">Signal</keyword>
<dbReference type="InterPro" id="IPR003689">
    <property type="entry name" value="ZIP"/>
</dbReference>
<keyword evidence="12" id="KW-1185">Reference proteome</keyword>
<evidence type="ECO:0000256" key="6">
    <source>
        <dbReference type="ARBA" id="ARBA00023065"/>
    </source>
</evidence>
<evidence type="ECO:0000313" key="12">
    <source>
        <dbReference type="Proteomes" id="UP000002051"/>
    </source>
</evidence>
<feature type="chain" id="PRO_5014574170" evidence="9">
    <location>
        <begin position="27"/>
        <end position="396"/>
    </location>
</feature>
<evidence type="ECO:0000256" key="3">
    <source>
        <dbReference type="ARBA" id="ARBA00022448"/>
    </source>
</evidence>
<dbReference type="EMBL" id="CM001224">
    <property type="protein sequence ID" value="AET05397.2"/>
    <property type="molecule type" value="Genomic_DNA"/>
</dbReference>
<dbReference type="Pfam" id="PF02535">
    <property type="entry name" value="Zip"/>
    <property type="match status" value="1"/>
</dbReference>
<feature type="transmembrane region" description="Helical" evidence="8">
    <location>
        <begin position="122"/>
        <end position="147"/>
    </location>
</feature>
<keyword evidence="5 8" id="KW-1133">Transmembrane helix</keyword>
<dbReference type="HOGENOM" id="CLU_027089_3_0_1"/>
<feature type="transmembrane region" description="Helical" evidence="8">
    <location>
        <begin position="81"/>
        <end position="102"/>
    </location>
</feature>
<dbReference type="Proteomes" id="UP000002051">
    <property type="component" value="Chromosome 8"/>
</dbReference>
<evidence type="ECO:0000256" key="7">
    <source>
        <dbReference type="ARBA" id="ARBA00023136"/>
    </source>
</evidence>
<proteinExistence type="inferred from homology"/>